<evidence type="ECO:0000313" key="2">
    <source>
        <dbReference type="Proteomes" id="UP000610456"/>
    </source>
</evidence>
<dbReference type="Proteomes" id="UP000610456">
    <property type="component" value="Unassembled WGS sequence"/>
</dbReference>
<accession>A0A918SEQ8</accession>
<evidence type="ECO:0008006" key="3">
    <source>
        <dbReference type="Google" id="ProtNLM"/>
    </source>
</evidence>
<dbReference type="AlphaFoldDB" id="A0A918SEQ8"/>
<proteinExistence type="predicted"/>
<sequence length="546" mass="62257">MPREDIHVHLNSTVFFPGEYLLYSLYTLNAQTGKASTLSKVAYVELIGEKQGQVFHHRLNLEQGKGSSDYFVTTNIPSGKYKLVAYTNWMRNFKDNFFEGDVIIINPYQSDQRNLLNQNKKVSDIAIPMKGNAKNEAIDNRFFEFSLNKRHFRKRDQVLLNLSKNGNFNGTFSLSVRKLSELPSPERKSAAVFPSGKTTSPKNVDEEFFLPELRGPILSGKAEHTDSKDTKIQGNIIFSIPSDDYLAQIVNLRQDGKFLLNLDGKNRGGEAVISFNGNDKEQIEIHIDEFKSLGRKELVFADYTISPEMEEIIIKRSLYNQIENAYFSAKPDTLVTEAARDILPAELVEIYHLDEFTRFETVSETVVEIIKSAWTTRTSEGHSIIEVRGFENTLGMGQQALVVIDGIVEQDHENFIRMDAEEIKNIKIVRDMLFIGPENFPGAVVVETHEGDYIDRISTASGERVKIPTAQIPKKYFRQTYENQSEGNTIPDYRFQLFWNPDITIQDEKTVLEFFTSDVEGEFEIVLEGFTNDGQAVSLKEQFIVE</sequence>
<reference evidence="1" key="1">
    <citation type="journal article" date="2014" name="Int. J. Syst. Evol. Microbiol.">
        <title>Complete genome sequence of Corynebacterium casei LMG S-19264T (=DSM 44701T), isolated from a smear-ripened cheese.</title>
        <authorList>
            <consortium name="US DOE Joint Genome Institute (JGI-PGF)"/>
            <person name="Walter F."/>
            <person name="Albersmeier A."/>
            <person name="Kalinowski J."/>
            <person name="Ruckert C."/>
        </authorList>
    </citation>
    <scope>NUCLEOTIDE SEQUENCE</scope>
    <source>
        <strain evidence="1">KCTC 12719</strain>
    </source>
</reference>
<comment type="caution">
    <text evidence="1">The sequence shown here is derived from an EMBL/GenBank/DDBJ whole genome shotgun (WGS) entry which is preliminary data.</text>
</comment>
<protein>
    <recommendedName>
        <fullName evidence="3">TonB-dependent Receptor Plug Domain</fullName>
    </recommendedName>
</protein>
<evidence type="ECO:0000313" key="1">
    <source>
        <dbReference type="EMBL" id="GHA35274.1"/>
    </source>
</evidence>
<keyword evidence="2" id="KW-1185">Reference proteome</keyword>
<dbReference type="EMBL" id="BMXB01000004">
    <property type="protein sequence ID" value="GHA35274.1"/>
    <property type="molecule type" value="Genomic_DNA"/>
</dbReference>
<organism evidence="1 2">
    <name type="scientific">Salinimicrobium marinum</name>
    <dbReference type="NCBI Taxonomy" id="680283"/>
    <lineage>
        <taxon>Bacteria</taxon>
        <taxon>Pseudomonadati</taxon>
        <taxon>Bacteroidota</taxon>
        <taxon>Flavobacteriia</taxon>
        <taxon>Flavobacteriales</taxon>
        <taxon>Flavobacteriaceae</taxon>
        <taxon>Salinimicrobium</taxon>
    </lineage>
</organism>
<reference evidence="1" key="2">
    <citation type="submission" date="2020-09" db="EMBL/GenBank/DDBJ databases">
        <authorList>
            <person name="Sun Q."/>
            <person name="Kim S."/>
        </authorList>
    </citation>
    <scope>NUCLEOTIDE SEQUENCE</scope>
    <source>
        <strain evidence="1">KCTC 12719</strain>
    </source>
</reference>
<name>A0A918SEQ8_9FLAO</name>
<gene>
    <name evidence="1" type="ORF">GCM10007103_16030</name>
</gene>